<comment type="caution">
    <text evidence="1">The sequence shown here is derived from an EMBL/GenBank/DDBJ whole genome shotgun (WGS) entry which is preliminary data.</text>
</comment>
<dbReference type="Proteomes" id="UP000820977">
    <property type="component" value="Unassembled WGS sequence"/>
</dbReference>
<organism evidence="1 2">
    <name type="scientific">Xylanibacter caecicola</name>
    <dbReference type="NCBI Taxonomy" id="2736294"/>
    <lineage>
        <taxon>Bacteria</taxon>
        <taxon>Pseudomonadati</taxon>
        <taxon>Bacteroidota</taxon>
        <taxon>Bacteroidia</taxon>
        <taxon>Bacteroidales</taxon>
        <taxon>Prevotellaceae</taxon>
        <taxon>Xylanibacter</taxon>
    </lineage>
</organism>
<dbReference type="InterPro" id="IPR036388">
    <property type="entry name" value="WH-like_DNA-bd_sf"/>
</dbReference>
<dbReference type="PANTHER" id="PTHR33202">
    <property type="entry name" value="ZINC UPTAKE REGULATION PROTEIN"/>
    <property type="match status" value="1"/>
</dbReference>
<dbReference type="PANTHER" id="PTHR33202:SF22">
    <property type="entry name" value="HYDROGEN PEROXIDE SENSITIVE REPRESSOR"/>
    <property type="match status" value="1"/>
</dbReference>
<reference evidence="1 2" key="1">
    <citation type="submission" date="2020-05" db="EMBL/GenBank/DDBJ databases">
        <title>Distinct polysaccharide utilization as determinants for interspecies competition between intestinal Prevotella spp.</title>
        <authorList>
            <person name="Galvez E.J.C."/>
            <person name="Iljazovic A."/>
            <person name="Strowig T."/>
        </authorList>
    </citation>
    <scope>NUCLEOTIDE SEQUENCE [LARGE SCALE GENOMIC DNA]</scope>
    <source>
        <strain evidence="1 2">PCHR</strain>
    </source>
</reference>
<sequence>MTDEKFYLDQLERHDVKPTAVRLLILRAMYRGGEMVSMGDLGRILPTVDKSTISRTLSLFLMHRLIHAVDDGSGSLKYNVGGGDDNGSPEDEHTHFYCERCHRTFCLEHINVPVVELPEGFRLTGINYVLKGICPECGD</sequence>
<evidence type="ECO:0000313" key="1">
    <source>
        <dbReference type="EMBL" id="NPE23974.1"/>
    </source>
</evidence>
<name>A0ABX2B1I5_9BACT</name>
<gene>
    <name evidence="1" type="ORF">HPS54_00320</name>
</gene>
<dbReference type="InterPro" id="IPR002481">
    <property type="entry name" value="FUR"/>
</dbReference>
<proteinExistence type="predicted"/>
<dbReference type="RefSeq" id="WP_172343506.1">
    <property type="nucleotide sequence ID" value="NZ_CASYYZ010000065.1"/>
</dbReference>
<dbReference type="InterPro" id="IPR036390">
    <property type="entry name" value="WH_DNA-bd_sf"/>
</dbReference>
<keyword evidence="2" id="KW-1185">Reference proteome</keyword>
<dbReference type="EMBL" id="JABKKJ010000001">
    <property type="protein sequence ID" value="NPE23974.1"/>
    <property type="molecule type" value="Genomic_DNA"/>
</dbReference>
<protein>
    <submittedName>
        <fullName evidence="1">Transcriptional repressor</fullName>
    </submittedName>
</protein>
<dbReference type="SUPFAM" id="SSF46785">
    <property type="entry name" value="Winged helix' DNA-binding domain"/>
    <property type="match status" value="1"/>
</dbReference>
<dbReference type="Gene3D" id="1.10.10.10">
    <property type="entry name" value="Winged helix-like DNA-binding domain superfamily/Winged helix DNA-binding domain"/>
    <property type="match status" value="1"/>
</dbReference>
<accession>A0ABX2B1I5</accession>
<evidence type="ECO:0000313" key="2">
    <source>
        <dbReference type="Proteomes" id="UP000820977"/>
    </source>
</evidence>